<organism evidence="2 3">
    <name type="scientific">Aeromicrobium alkaliterrae</name>
    <dbReference type="NCBI Taxonomy" id="302168"/>
    <lineage>
        <taxon>Bacteria</taxon>
        <taxon>Bacillati</taxon>
        <taxon>Actinomycetota</taxon>
        <taxon>Actinomycetes</taxon>
        <taxon>Propionibacteriales</taxon>
        <taxon>Nocardioidaceae</taxon>
        <taxon>Aeromicrobium</taxon>
    </lineage>
</organism>
<evidence type="ECO:0000313" key="3">
    <source>
        <dbReference type="Proteomes" id="UP001501057"/>
    </source>
</evidence>
<evidence type="ECO:0000256" key="1">
    <source>
        <dbReference type="SAM" id="Phobius"/>
    </source>
</evidence>
<dbReference type="RefSeq" id="WP_344198721.1">
    <property type="nucleotide sequence ID" value="NZ_BAAAME010000002.1"/>
</dbReference>
<dbReference type="EMBL" id="BAAAME010000002">
    <property type="protein sequence ID" value="GAA1732584.1"/>
    <property type="molecule type" value="Genomic_DNA"/>
</dbReference>
<keyword evidence="1" id="KW-0472">Membrane</keyword>
<accession>A0ABN2JMI3</accession>
<name>A0ABN2JMI3_9ACTN</name>
<keyword evidence="1" id="KW-1133">Transmembrane helix</keyword>
<reference evidence="2 3" key="1">
    <citation type="journal article" date="2019" name="Int. J. Syst. Evol. Microbiol.">
        <title>The Global Catalogue of Microorganisms (GCM) 10K type strain sequencing project: providing services to taxonomists for standard genome sequencing and annotation.</title>
        <authorList>
            <consortium name="The Broad Institute Genomics Platform"/>
            <consortium name="The Broad Institute Genome Sequencing Center for Infectious Disease"/>
            <person name="Wu L."/>
            <person name="Ma J."/>
        </authorList>
    </citation>
    <scope>NUCLEOTIDE SEQUENCE [LARGE SCALE GENOMIC DNA]</scope>
    <source>
        <strain evidence="2 3">JCM 13518</strain>
    </source>
</reference>
<feature type="transmembrane region" description="Helical" evidence="1">
    <location>
        <begin position="63"/>
        <end position="82"/>
    </location>
</feature>
<protein>
    <submittedName>
        <fullName evidence="2">M50 family metallopeptidase</fullName>
    </submittedName>
</protein>
<dbReference type="Pfam" id="PF13398">
    <property type="entry name" value="Peptidase_M50B"/>
    <property type="match status" value="1"/>
</dbReference>
<sequence length="206" mass="21723">MGAALVAVPTAWRLTRHAVTLVHELGHAGVAVLTGRRLNGIRLHADTSGLTVSRGKPRGPGMVATAAAGYLAPSVVGLALIGAVHAGWVQEALWVALGLLALTLVFIRNGFGLLVVLLAGAAVGLTAYRADPLWQVRVVEAAAWFWLLAGPRTVVELFSHRRRSRAATSDADVLARLTHVPAVVWNLVLLGLTLAAVWPAVDRLLD</sequence>
<keyword evidence="1" id="KW-0812">Transmembrane</keyword>
<dbReference type="InterPro" id="IPR049500">
    <property type="entry name" value="Peptidase_M50B-like"/>
</dbReference>
<keyword evidence="3" id="KW-1185">Reference proteome</keyword>
<comment type="caution">
    <text evidence="2">The sequence shown here is derived from an EMBL/GenBank/DDBJ whole genome shotgun (WGS) entry which is preliminary data.</text>
</comment>
<dbReference type="Proteomes" id="UP001501057">
    <property type="component" value="Unassembled WGS sequence"/>
</dbReference>
<proteinExistence type="predicted"/>
<feature type="transmembrane region" description="Helical" evidence="1">
    <location>
        <begin position="180"/>
        <end position="201"/>
    </location>
</feature>
<gene>
    <name evidence="2" type="ORF">GCM10009710_11690</name>
</gene>
<feature type="transmembrane region" description="Helical" evidence="1">
    <location>
        <begin position="142"/>
        <end position="159"/>
    </location>
</feature>
<evidence type="ECO:0000313" key="2">
    <source>
        <dbReference type="EMBL" id="GAA1732584.1"/>
    </source>
</evidence>